<name>A0A426Z3B8_ENSVE</name>
<protein>
    <submittedName>
        <fullName evidence="2">Uncharacterized protein</fullName>
    </submittedName>
</protein>
<proteinExistence type="predicted"/>
<dbReference type="AlphaFoldDB" id="A0A426Z3B8"/>
<gene>
    <name evidence="2" type="ORF">B296_00035067</name>
</gene>
<dbReference type="EMBL" id="AMZH03008666">
    <property type="protein sequence ID" value="RRT58470.1"/>
    <property type="molecule type" value="Genomic_DNA"/>
</dbReference>
<feature type="region of interest" description="Disordered" evidence="1">
    <location>
        <begin position="19"/>
        <end position="51"/>
    </location>
</feature>
<evidence type="ECO:0000313" key="3">
    <source>
        <dbReference type="Proteomes" id="UP000287651"/>
    </source>
</evidence>
<accession>A0A426Z3B8</accession>
<sequence length="93" mass="9899">MQDGCTAFGKGGCRWSKVTVASGRGGGQPHRPHSCEGVATPPQAANAAAPPGTTVSAMRQRWLDDCKGCSRRTQGRREGSRVFSKMMILPLKI</sequence>
<evidence type="ECO:0000313" key="2">
    <source>
        <dbReference type="EMBL" id="RRT58470.1"/>
    </source>
</evidence>
<reference evidence="2 3" key="1">
    <citation type="journal article" date="2014" name="Agronomy (Basel)">
        <title>A Draft Genome Sequence for Ensete ventricosum, the Drought-Tolerant Tree Against Hunger.</title>
        <authorList>
            <person name="Harrison J."/>
            <person name="Moore K.A."/>
            <person name="Paszkiewicz K."/>
            <person name="Jones T."/>
            <person name="Grant M."/>
            <person name="Ambacheew D."/>
            <person name="Muzemil S."/>
            <person name="Studholme D.J."/>
        </authorList>
    </citation>
    <scope>NUCLEOTIDE SEQUENCE [LARGE SCALE GENOMIC DNA]</scope>
</reference>
<comment type="caution">
    <text evidence="2">The sequence shown here is derived from an EMBL/GenBank/DDBJ whole genome shotgun (WGS) entry which is preliminary data.</text>
</comment>
<organism evidence="2 3">
    <name type="scientific">Ensete ventricosum</name>
    <name type="common">Abyssinian banana</name>
    <name type="synonym">Musa ensete</name>
    <dbReference type="NCBI Taxonomy" id="4639"/>
    <lineage>
        <taxon>Eukaryota</taxon>
        <taxon>Viridiplantae</taxon>
        <taxon>Streptophyta</taxon>
        <taxon>Embryophyta</taxon>
        <taxon>Tracheophyta</taxon>
        <taxon>Spermatophyta</taxon>
        <taxon>Magnoliopsida</taxon>
        <taxon>Liliopsida</taxon>
        <taxon>Zingiberales</taxon>
        <taxon>Musaceae</taxon>
        <taxon>Ensete</taxon>
    </lineage>
</organism>
<dbReference type="Proteomes" id="UP000287651">
    <property type="component" value="Unassembled WGS sequence"/>
</dbReference>
<evidence type="ECO:0000256" key="1">
    <source>
        <dbReference type="SAM" id="MobiDB-lite"/>
    </source>
</evidence>
<feature type="compositionally biased region" description="Low complexity" evidence="1">
    <location>
        <begin position="39"/>
        <end position="51"/>
    </location>
</feature>